<gene>
    <name evidence="2" type="ORF">CHU32_09865</name>
    <name evidence="1" type="ORF">CHU33_15980</name>
</gene>
<dbReference type="OrthoDB" id="6546850at2"/>
<evidence type="ECO:0000313" key="2">
    <source>
        <dbReference type="EMBL" id="POP48892.1"/>
    </source>
</evidence>
<comment type="caution">
    <text evidence="2">The sequence shown here is derived from an EMBL/GenBank/DDBJ whole genome shotgun (WGS) entry which is preliminary data.</text>
</comment>
<accession>A0A2P5GQN9</accession>
<proteinExistence type="predicted"/>
<reference evidence="3 4" key="1">
    <citation type="submission" date="2018-01" db="EMBL/GenBank/DDBJ databases">
        <title>Superficieibacter electus gen. nov., sp. nov., an extended-spectrum beta-lactamase possessing member of the Enterobacteriaceae family, isolated from intensive care unit surfaces.</title>
        <authorList>
            <person name="Potter R.F."/>
            <person name="D'Souza A.W."/>
        </authorList>
    </citation>
    <scope>NUCLEOTIDE SEQUENCE [LARGE SCALE GENOMIC DNA]</scope>
    <source>
        <strain evidence="2 4">BP-1</strain>
        <strain evidence="1 3">BP-2</strain>
    </source>
</reference>
<evidence type="ECO:0000313" key="1">
    <source>
        <dbReference type="EMBL" id="POP43376.1"/>
    </source>
</evidence>
<name>A0A2P5GQN9_9ENTR</name>
<sequence>MARRSDIEGEFLKAISRARDGLVIVTTADFIRELAAVNWHWSYEEANCWVKVHTVTFRDITADHGENKLWFQFNPNGGL</sequence>
<dbReference type="EMBL" id="PQGE01000014">
    <property type="protein sequence ID" value="POP43376.1"/>
    <property type="molecule type" value="Genomic_DNA"/>
</dbReference>
<dbReference type="AlphaFoldDB" id="A0A2P5GQN9"/>
<protein>
    <submittedName>
        <fullName evidence="2">DNA polymerase V</fullName>
    </submittedName>
</protein>
<dbReference type="EMBL" id="PQGD01000007">
    <property type="protein sequence ID" value="POP48892.1"/>
    <property type="molecule type" value="Genomic_DNA"/>
</dbReference>
<evidence type="ECO:0000313" key="4">
    <source>
        <dbReference type="Proteomes" id="UP000247005"/>
    </source>
</evidence>
<organism evidence="2 4">
    <name type="scientific">Superficieibacter electus</name>
    <dbReference type="NCBI Taxonomy" id="2022662"/>
    <lineage>
        <taxon>Bacteria</taxon>
        <taxon>Pseudomonadati</taxon>
        <taxon>Pseudomonadota</taxon>
        <taxon>Gammaproteobacteria</taxon>
        <taxon>Enterobacterales</taxon>
        <taxon>Enterobacteriaceae</taxon>
        <taxon>Superficieibacter</taxon>
    </lineage>
</organism>
<evidence type="ECO:0000313" key="3">
    <source>
        <dbReference type="Proteomes" id="UP000237073"/>
    </source>
</evidence>
<dbReference type="Proteomes" id="UP000237073">
    <property type="component" value="Unassembled WGS sequence"/>
</dbReference>
<dbReference type="Proteomes" id="UP000247005">
    <property type="component" value="Unassembled WGS sequence"/>
</dbReference>
<dbReference type="RefSeq" id="WP_103677069.1">
    <property type="nucleotide sequence ID" value="NZ_PQGD01000007.1"/>
</dbReference>
<keyword evidence="3" id="KW-1185">Reference proteome</keyword>